<sequence length="311" mass="31862">METMADIRRIAVIGTGIMGAPMAGRLAEAGFSVKAWNRSAEKAAVLAAKGVQPAATAAEAAAEADVVICMLSSGPVCNEVLFGASGVVSTMKPGAILLVMSSIPVDSAREQAEAAKAYGVAYVDAPVSGGEKGAIEGTLAIMAGGEQRDVDALRPLLNCLGRVTHVGPVGCGSLAKLANQLIVASTICAVAEALTLVEAGGADPAQVRQALLGGFAESTIFRQHGKRMVEGDFRPGGPAKYQVKDTSTALAFAESRGLKLPVGEEVDRLFRSMVEHGAGELDHSGVILEIKRMNAFGGTLETVQSISSKSA</sequence>
<evidence type="ECO:0000259" key="5">
    <source>
        <dbReference type="Pfam" id="PF14833"/>
    </source>
</evidence>
<dbReference type="InterPro" id="IPR015815">
    <property type="entry name" value="HIBADH-related"/>
</dbReference>
<name>A0A1S7RQP9_9HYPH</name>
<dbReference type="InterPro" id="IPR006115">
    <property type="entry name" value="6PGDH_NADP-bd"/>
</dbReference>
<feature type="domain" description="6-phosphogluconate dehydrogenase NADP-binding" evidence="4">
    <location>
        <begin position="9"/>
        <end position="167"/>
    </location>
</feature>
<feature type="active site" evidence="3">
    <location>
        <position position="176"/>
    </location>
</feature>
<dbReference type="PIRSF" id="PIRSF000103">
    <property type="entry name" value="HIBADH"/>
    <property type="match status" value="1"/>
</dbReference>
<evidence type="ECO:0000259" key="4">
    <source>
        <dbReference type="Pfam" id="PF03446"/>
    </source>
</evidence>
<dbReference type="InterPro" id="IPR008927">
    <property type="entry name" value="6-PGluconate_DH-like_C_sf"/>
</dbReference>
<evidence type="ECO:0000313" key="7">
    <source>
        <dbReference type="Proteomes" id="UP000191987"/>
    </source>
</evidence>
<dbReference type="Gene3D" id="3.40.50.720">
    <property type="entry name" value="NAD(P)-binding Rossmann-like Domain"/>
    <property type="match status" value="1"/>
</dbReference>
<dbReference type="EMBL" id="FBWG01000040">
    <property type="protein sequence ID" value="CUX55960.1"/>
    <property type="molecule type" value="Genomic_DNA"/>
</dbReference>
<dbReference type="Proteomes" id="UP000191987">
    <property type="component" value="Unassembled WGS sequence"/>
</dbReference>
<evidence type="ECO:0000256" key="3">
    <source>
        <dbReference type="PIRSR" id="PIRSR000103-1"/>
    </source>
</evidence>
<dbReference type="SUPFAM" id="SSF51735">
    <property type="entry name" value="NAD(P)-binding Rossmann-fold domains"/>
    <property type="match status" value="1"/>
</dbReference>
<dbReference type="InterPro" id="IPR036291">
    <property type="entry name" value="NAD(P)-bd_dom_sf"/>
</dbReference>
<dbReference type="InterPro" id="IPR013328">
    <property type="entry name" value="6PGD_dom2"/>
</dbReference>
<evidence type="ECO:0000256" key="2">
    <source>
        <dbReference type="ARBA" id="ARBA00023027"/>
    </source>
</evidence>
<protein>
    <submittedName>
        <fullName evidence="6">Putative 3-hydroxyisobutyrate dehydrogenase</fullName>
    </submittedName>
</protein>
<reference evidence="6 7" key="1">
    <citation type="submission" date="2016-01" db="EMBL/GenBank/DDBJ databases">
        <authorList>
            <person name="Oliw E.H."/>
        </authorList>
    </citation>
    <scope>NUCLEOTIDE SEQUENCE [LARGE SCALE GENOMIC DNA]</scope>
    <source>
        <strain evidence="6 7">Zutra 3-1</strain>
    </source>
</reference>
<feature type="domain" description="3-hydroxyisobutyrate dehydrogenase-like NAD-binding" evidence="5">
    <location>
        <begin position="170"/>
        <end position="287"/>
    </location>
</feature>
<dbReference type="InterPro" id="IPR029154">
    <property type="entry name" value="HIBADH-like_NADP-bd"/>
</dbReference>
<proteinExistence type="predicted"/>
<dbReference type="SUPFAM" id="SSF48179">
    <property type="entry name" value="6-phosphogluconate dehydrogenase C-terminal domain-like"/>
    <property type="match status" value="1"/>
</dbReference>
<dbReference type="GO" id="GO:0016491">
    <property type="term" value="F:oxidoreductase activity"/>
    <property type="evidence" value="ECO:0007669"/>
    <property type="project" value="UniProtKB-KW"/>
</dbReference>
<dbReference type="Pfam" id="PF03446">
    <property type="entry name" value="NAD_binding_2"/>
    <property type="match status" value="1"/>
</dbReference>
<dbReference type="AlphaFoldDB" id="A0A1S7RQP9"/>
<dbReference type="GO" id="GO:0051287">
    <property type="term" value="F:NAD binding"/>
    <property type="evidence" value="ECO:0007669"/>
    <property type="project" value="InterPro"/>
</dbReference>
<dbReference type="Pfam" id="PF14833">
    <property type="entry name" value="NAD_binding_11"/>
    <property type="match status" value="1"/>
</dbReference>
<dbReference type="PANTHER" id="PTHR43060">
    <property type="entry name" value="3-HYDROXYISOBUTYRATE DEHYDROGENASE-LIKE 1, MITOCHONDRIAL-RELATED"/>
    <property type="match status" value="1"/>
</dbReference>
<evidence type="ECO:0000256" key="1">
    <source>
        <dbReference type="ARBA" id="ARBA00023002"/>
    </source>
</evidence>
<evidence type="ECO:0000313" key="6">
    <source>
        <dbReference type="EMBL" id="CUX55960.1"/>
    </source>
</evidence>
<dbReference type="PANTHER" id="PTHR43060:SF15">
    <property type="entry name" value="3-HYDROXYISOBUTYRATE DEHYDROGENASE-LIKE 1, MITOCHONDRIAL-RELATED"/>
    <property type="match status" value="1"/>
</dbReference>
<dbReference type="Gene3D" id="1.10.1040.10">
    <property type="entry name" value="N-(1-d-carboxylethyl)-l-norvaline Dehydrogenase, domain 2"/>
    <property type="match status" value="1"/>
</dbReference>
<accession>A0A1S7RQP9</accession>
<organism evidence="6 7">
    <name type="scientific">Agrobacterium deltaense Zutra 3/1</name>
    <dbReference type="NCBI Taxonomy" id="1183427"/>
    <lineage>
        <taxon>Bacteria</taxon>
        <taxon>Pseudomonadati</taxon>
        <taxon>Pseudomonadota</taxon>
        <taxon>Alphaproteobacteria</taxon>
        <taxon>Hyphomicrobiales</taxon>
        <taxon>Rhizobiaceae</taxon>
        <taxon>Rhizobium/Agrobacterium group</taxon>
        <taxon>Agrobacterium</taxon>
    </lineage>
</organism>
<keyword evidence="2" id="KW-0520">NAD</keyword>
<keyword evidence="1" id="KW-0560">Oxidoreductase</keyword>
<gene>
    <name evidence="6" type="ORF">AGR7C_Lc210043</name>
</gene>
<dbReference type="GO" id="GO:0050661">
    <property type="term" value="F:NADP binding"/>
    <property type="evidence" value="ECO:0007669"/>
    <property type="project" value="InterPro"/>
</dbReference>